<evidence type="ECO:0000313" key="4">
    <source>
        <dbReference type="Proteomes" id="UP000020766"/>
    </source>
</evidence>
<dbReference type="RefSeq" id="WP_043379234.1">
    <property type="nucleotide sequence ID" value="NZ_JBOK01000003.1"/>
</dbReference>
<dbReference type="GO" id="GO:0030572">
    <property type="term" value="F:phosphatidyltransferase activity"/>
    <property type="evidence" value="ECO:0007669"/>
    <property type="project" value="UniProtKB-ARBA"/>
</dbReference>
<dbReference type="PANTHER" id="PTHR21248">
    <property type="entry name" value="CARDIOLIPIN SYNTHASE"/>
    <property type="match status" value="1"/>
</dbReference>
<feature type="compositionally biased region" description="Low complexity" evidence="1">
    <location>
        <begin position="325"/>
        <end position="336"/>
    </location>
</feature>
<dbReference type="SMART" id="SM00155">
    <property type="entry name" value="PLDc"/>
    <property type="match status" value="2"/>
</dbReference>
<evidence type="ECO:0000259" key="2">
    <source>
        <dbReference type="PROSITE" id="PS50035"/>
    </source>
</evidence>
<dbReference type="PANTHER" id="PTHR21248:SF12">
    <property type="entry name" value="CARDIOLIPIN SYNTHASE C"/>
    <property type="match status" value="1"/>
</dbReference>
<reference evidence="3 4" key="1">
    <citation type="submission" date="2014-01" db="EMBL/GenBank/DDBJ databases">
        <title>Interspecies Systems Biology Uncovers Metabolites Affecting C. elegans Gene Expression and Life History Traits.</title>
        <authorList>
            <person name="Watson E."/>
            <person name="Macneil L.T."/>
            <person name="Ritter A.D."/>
            <person name="Yilmaz L.S."/>
            <person name="Rosebrock A.P."/>
            <person name="Caudy A.A."/>
            <person name="Walhout A.J."/>
        </authorList>
    </citation>
    <scope>NUCLEOTIDE SEQUENCE [LARGE SCALE GENOMIC DNA]</scope>
    <source>
        <strain evidence="3 4">DA1877</strain>
    </source>
</reference>
<dbReference type="GO" id="GO:0032049">
    <property type="term" value="P:cardiolipin biosynthetic process"/>
    <property type="evidence" value="ECO:0007669"/>
    <property type="project" value="UniProtKB-ARBA"/>
</dbReference>
<dbReference type="PATRIC" id="fig|1457173.3.peg.715"/>
<evidence type="ECO:0000313" key="3">
    <source>
        <dbReference type="EMBL" id="EXU81312.1"/>
    </source>
</evidence>
<feature type="domain" description="PLD phosphodiesterase" evidence="2">
    <location>
        <begin position="182"/>
        <end position="209"/>
    </location>
</feature>
<dbReference type="Gene3D" id="3.30.870.10">
    <property type="entry name" value="Endonuclease Chain A"/>
    <property type="match status" value="2"/>
</dbReference>
<name>A0A014QDM8_9BURK</name>
<dbReference type="PROSITE" id="PS50035">
    <property type="entry name" value="PLD"/>
    <property type="match status" value="2"/>
</dbReference>
<keyword evidence="4" id="KW-1185">Reference proteome</keyword>
<dbReference type="EMBL" id="JBOK01000003">
    <property type="protein sequence ID" value="EXU81312.1"/>
    <property type="molecule type" value="Genomic_DNA"/>
</dbReference>
<dbReference type="Pfam" id="PF13091">
    <property type="entry name" value="PLDc_2"/>
    <property type="match status" value="2"/>
</dbReference>
<protein>
    <submittedName>
        <fullName evidence="3">Phospholipase D</fullName>
    </submittedName>
</protein>
<organism evidence="3 4">
    <name type="scientific">Comamonas aquatica DA1877</name>
    <dbReference type="NCBI Taxonomy" id="1457173"/>
    <lineage>
        <taxon>Bacteria</taxon>
        <taxon>Pseudomonadati</taxon>
        <taxon>Pseudomonadota</taxon>
        <taxon>Betaproteobacteria</taxon>
        <taxon>Burkholderiales</taxon>
        <taxon>Comamonadaceae</taxon>
        <taxon>Comamonas</taxon>
    </lineage>
</organism>
<dbReference type="CDD" id="cd09113">
    <property type="entry name" value="PLDc_ymdC_like_2"/>
    <property type="match status" value="1"/>
</dbReference>
<evidence type="ECO:0000256" key="1">
    <source>
        <dbReference type="SAM" id="MobiDB-lite"/>
    </source>
</evidence>
<dbReference type="SUPFAM" id="SSF56024">
    <property type="entry name" value="Phospholipase D/nuclease"/>
    <property type="match status" value="2"/>
</dbReference>
<comment type="caution">
    <text evidence="3">The sequence shown here is derived from an EMBL/GenBank/DDBJ whole genome shotgun (WGS) entry which is preliminary data.</text>
</comment>
<accession>A0A014QDM8</accession>
<dbReference type="Proteomes" id="UP000020766">
    <property type="component" value="Unassembled WGS sequence"/>
</dbReference>
<feature type="region of interest" description="Disordered" evidence="1">
    <location>
        <begin position="308"/>
        <end position="342"/>
    </location>
</feature>
<dbReference type="AlphaFoldDB" id="A0A014QDM8"/>
<dbReference type="CDD" id="cd09111">
    <property type="entry name" value="PLDc_ymdC_like_1"/>
    <property type="match status" value="1"/>
</dbReference>
<gene>
    <name evidence="3" type="ORF">AX13_10940</name>
</gene>
<proteinExistence type="predicted"/>
<feature type="domain" description="PLD phosphodiesterase" evidence="2">
    <location>
        <begin position="489"/>
        <end position="516"/>
    </location>
</feature>
<dbReference type="STRING" id="225991.MA05_14720"/>
<dbReference type="InterPro" id="IPR001736">
    <property type="entry name" value="PLipase_D/transphosphatidylase"/>
</dbReference>
<sequence>MPFLLPARFGRARRRLALYGLLCASALGLTACGSLPPMPPRTASTALAAPQATPLGQMVQNQRQAAGTRYTSGFTLLGGAQAAFTSRLALVQAATQTLDLQYYAIHADASTARLLEALVQAAQRGVRVRVLLDDFHGAGKNAQVMRLAFVPGIEMRMFNPLTGPRGSTMLRALSTLTDFQRAQQRMHNKLFIADNSIGITGGRNLGDAYFDALDSDNFIDLDVMAAGAAVRQLSASFDRYWNDARAYPVSALVSERELLRLRARTSEDHEQALVQAAIASSKTAELQPMDLRAVPWIWAPALVLADAPGKIPPPPEDAPPDTGSAAVGDTAATPPADAEDSHASQLLPIRLPPTQEAAPRGQPTSPNRQALRQVLAPVVGQDNVVSGLLALIDQASSDILIVSPYFVPGDDMKQAFARARARGIRLRILTNSLASNDAPLAHAGYARHRLALLQQGIELYELRSLQDGRVGTGTLRGTAGTITGSQGQSRAMLHSKMLVLDHKLTVVGSMNLDMRSQLQNTEIALLIASRQLAQEATANIEATLQEAAWRVEDTPHGLVWRAPAGSDWGDRRSEPDASLPLRLMIQLIGPLAPDHLL</sequence>
<dbReference type="InterPro" id="IPR025202">
    <property type="entry name" value="PLD-like_dom"/>
</dbReference>